<dbReference type="PANTHER" id="PTHR45138">
    <property type="entry name" value="REGULATORY COMPONENTS OF SENSORY TRANSDUCTION SYSTEM"/>
    <property type="match status" value="1"/>
</dbReference>
<feature type="transmembrane region" description="Helical" evidence="1">
    <location>
        <begin position="36"/>
        <end position="60"/>
    </location>
</feature>
<dbReference type="InterPro" id="IPR000160">
    <property type="entry name" value="GGDEF_dom"/>
</dbReference>
<dbReference type="Gene3D" id="3.30.450.20">
    <property type="entry name" value="PAS domain"/>
    <property type="match status" value="1"/>
</dbReference>
<feature type="transmembrane region" description="Helical" evidence="1">
    <location>
        <begin position="178"/>
        <end position="199"/>
    </location>
</feature>
<gene>
    <name evidence="3" type="ORF">LYSBPC_31660</name>
</gene>
<dbReference type="InterPro" id="IPR043128">
    <property type="entry name" value="Rev_trsase/Diguanyl_cyclase"/>
</dbReference>
<evidence type="ECO:0000313" key="3">
    <source>
        <dbReference type="EMBL" id="GLC90039.1"/>
    </source>
</evidence>
<dbReference type="Gene3D" id="3.30.70.270">
    <property type="match status" value="1"/>
</dbReference>
<dbReference type="CDD" id="cd01949">
    <property type="entry name" value="GGDEF"/>
    <property type="match status" value="1"/>
</dbReference>
<dbReference type="InterPro" id="IPR035965">
    <property type="entry name" value="PAS-like_dom_sf"/>
</dbReference>
<organism evidence="3 4">
    <name type="scientific">Lysinibacillus piscis</name>
    <dbReference type="NCBI Taxonomy" id="2518931"/>
    <lineage>
        <taxon>Bacteria</taxon>
        <taxon>Bacillati</taxon>
        <taxon>Bacillota</taxon>
        <taxon>Bacilli</taxon>
        <taxon>Bacillales</taxon>
        <taxon>Bacillaceae</taxon>
        <taxon>Lysinibacillus</taxon>
    </lineage>
</organism>
<name>A0ABQ5NNX5_9BACI</name>
<dbReference type="NCBIfam" id="TIGR00229">
    <property type="entry name" value="sensory_box"/>
    <property type="match status" value="1"/>
</dbReference>
<dbReference type="InterPro" id="IPR031621">
    <property type="entry name" value="HisKA_7TM"/>
</dbReference>
<evidence type="ECO:0000256" key="1">
    <source>
        <dbReference type="SAM" id="Phobius"/>
    </source>
</evidence>
<dbReference type="EMBL" id="BRZA01000005">
    <property type="protein sequence ID" value="GLC90039.1"/>
    <property type="molecule type" value="Genomic_DNA"/>
</dbReference>
<dbReference type="InterPro" id="IPR029787">
    <property type="entry name" value="Nucleotide_cyclase"/>
</dbReference>
<dbReference type="PANTHER" id="PTHR45138:SF9">
    <property type="entry name" value="DIGUANYLATE CYCLASE DGCM-RELATED"/>
    <property type="match status" value="1"/>
</dbReference>
<dbReference type="PROSITE" id="PS50887">
    <property type="entry name" value="GGDEF"/>
    <property type="match status" value="1"/>
</dbReference>
<feature type="transmembrane region" description="Helical" evidence="1">
    <location>
        <begin position="6"/>
        <end position="24"/>
    </location>
</feature>
<dbReference type="SMART" id="SM00267">
    <property type="entry name" value="GGDEF"/>
    <property type="match status" value="1"/>
</dbReference>
<dbReference type="InterPro" id="IPR000014">
    <property type="entry name" value="PAS"/>
</dbReference>
<dbReference type="RefSeq" id="WP_264989960.1">
    <property type="nucleotide sequence ID" value="NZ_BRZA01000005.1"/>
</dbReference>
<proteinExistence type="predicted"/>
<feature type="transmembrane region" description="Helical" evidence="1">
    <location>
        <begin position="211"/>
        <end position="230"/>
    </location>
</feature>
<dbReference type="Pfam" id="PF13188">
    <property type="entry name" value="PAS_8"/>
    <property type="match status" value="1"/>
</dbReference>
<keyword evidence="1" id="KW-0812">Transmembrane</keyword>
<protein>
    <submittedName>
        <fullName evidence="3">GGDEF domain-containing protein</fullName>
    </submittedName>
</protein>
<keyword evidence="1" id="KW-0472">Membrane</keyword>
<keyword evidence="4" id="KW-1185">Reference proteome</keyword>
<feature type="domain" description="GGDEF" evidence="2">
    <location>
        <begin position="384"/>
        <end position="516"/>
    </location>
</feature>
<dbReference type="SUPFAM" id="SSF55785">
    <property type="entry name" value="PYP-like sensor domain (PAS domain)"/>
    <property type="match status" value="1"/>
</dbReference>
<feature type="transmembrane region" description="Helical" evidence="1">
    <location>
        <begin position="101"/>
        <end position="123"/>
    </location>
</feature>
<dbReference type="Proteomes" id="UP001065593">
    <property type="component" value="Unassembled WGS sequence"/>
</dbReference>
<dbReference type="Pfam" id="PF00990">
    <property type="entry name" value="GGDEF"/>
    <property type="match status" value="1"/>
</dbReference>
<sequence>MHSPLTMIITLACTSGVLNLYLCVHVLMKRHHYTKIAYWFILYTGLLAIYCFASAFGLMATTMTAAKFWVTLQYVGIAFSAPIGLLFIMYYLGLKITTQRIVALLIIPCISFIMVATNDIHHFHYRIYEFDPHLGAPYIEQEIGIWYIIHGVFTFTCLLVAFLLVLFQWRETAKTYRVQLISLMCSQLIPMVTSFIYLMGVISHGIDPVPIVMLISSLLFLWSISSSRLFRIMPVTKDAIFNSINDGVIVLDEFYRLIEFNPACQKMFPQLDKSMFGKDIYEVWRMLSKDVMPFQLDTITSSYECQLELADTASYTYRVQVTLLQHSQNSKGWLIIFTDITELKMLQGKLENLAYYDELTQIYNRRAFFQQCNKEFEEAQRTSTAFSVILMDIDYFKKINDVYGHVVGDHVLVHVVEMCQSQLHHREILARYGGEEFVLALNDYTLVEGEALANRIRQHIETHPFLLNGEAISVTVSCGVAEMQEELTLYQLLNRADQALYVAKQQGRNRVQVSED</sequence>
<dbReference type="Pfam" id="PF16927">
    <property type="entry name" value="HisKA_7TM"/>
    <property type="match status" value="1"/>
</dbReference>
<dbReference type="SUPFAM" id="SSF55073">
    <property type="entry name" value="Nucleotide cyclase"/>
    <property type="match status" value="1"/>
</dbReference>
<evidence type="ECO:0000313" key="4">
    <source>
        <dbReference type="Proteomes" id="UP001065593"/>
    </source>
</evidence>
<dbReference type="NCBIfam" id="TIGR00254">
    <property type="entry name" value="GGDEF"/>
    <property type="match status" value="1"/>
</dbReference>
<comment type="caution">
    <text evidence="3">The sequence shown here is derived from an EMBL/GenBank/DDBJ whole genome shotgun (WGS) entry which is preliminary data.</text>
</comment>
<reference evidence="3" key="1">
    <citation type="submission" date="2022-08" db="EMBL/GenBank/DDBJ databases">
        <title>Draft genome sequence of Lysinibacillus sp. strain KH24.</title>
        <authorList>
            <person name="Kanbe H."/>
            <person name="Itoh H."/>
        </authorList>
    </citation>
    <scope>NUCLEOTIDE SEQUENCE</scope>
    <source>
        <strain evidence="3">KH24</strain>
    </source>
</reference>
<evidence type="ECO:0000259" key="2">
    <source>
        <dbReference type="PROSITE" id="PS50887"/>
    </source>
</evidence>
<dbReference type="InterPro" id="IPR050469">
    <property type="entry name" value="Diguanylate_Cyclase"/>
</dbReference>
<keyword evidence="1" id="KW-1133">Transmembrane helix</keyword>
<feature type="transmembrane region" description="Helical" evidence="1">
    <location>
        <begin position="72"/>
        <end position="94"/>
    </location>
</feature>
<accession>A0ABQ5NNX5</accession>
<dbReference type="CDD" id="cd00130">
    <property type="entry name" value="PAS"/>
    <property type="match status" value="1"/>
</dbReference>
<feature type="transmembrane region" description="Helical" evidence="1">
    <location>
        <begin position="143"/>
        <end position="166"/>
    </location>
</feature>